<accession>A0AAD9MIZ3</accession>
<keyword evidence="2" id="KW-1185">Reference proteome</keyword>
<evidence type="ECO:0008006" key="3">
    <source>
        <dbReference type="Google" id="ProtNLM"/>
    </source>
</evidence>
<evidence type="ECO:0000313" key="2">
    <source>
        <dbReference type="Proteomes" id="UP001255856"/>
    </source>
</evidence>
<gene>
    <name evidence="1" type="ORF">QBZ16_002787</name>
</gene>
<organism evidence="1 2">
    <name type="scientific">Prototheca wickerhamii</name>
    <dbReference type="NCBI Taxonomy" id="3111"/>
    <lineage>
        <taxon>Eukaryota</taxon>
        <taxon>Viridiplantae</taxon>
        <taxon>Chlorophyta</taxon>
        <taxon>core chlorophytes</taxon>
        <taxon>Trebouxiophyceae</taxon>
        <taxon>Chlorellales</taxon>
        <taxon>Chlorellaceae</taxon>
        <taxon>Prototheca</taxon>
    </lineage>
</organism>
<dbReference type="Proteomes" id="UP001255856">
    <property type="component" value="Unassembled WGS sequence"/>
</dbReference>
<evidence type="ECO:0000313" key="1">
    <source>
        <dbReference type="EMBL" id="KAK2079097.1"/>
    </source>
</evidence>
<protein>
    <recommendedName>
        <fullName evidence="3">O-fucosyltransferase family protein</fullName>
    </recommendedName>
</protein>
<sequence>MASKLVLTVATVGILVMGTFLAASSLPSGKLLRTVPATVDGMTIALPSQLKSQVRSWLRTATKSQGRRVILRYTACGGLVNQHYSHISAFMLALALRAEVVFPDACYRNSFGLHYDMDVKRNKMEWYLEKAETLWDTSAIQELWSKMGIKVHLTPNRTGDPLLTQPRVAYPLYNDTQYDPRLVARLPDTYIALQSVSLMVARARRAIERRLTPAPEALLRATDYVVLDMPCAFFALRTANVLPLATEVARALPFSAAVDALARRAAVAMAARGVFAFNGVHLRIEKDAGDWAIILGGQGRIWHLYCDTLASARFNASQPLYVASGLLTYGANKDWETAKRVLMSKRLASRIIIKDEFVPKFELKALNTEQMALLDLLILARAERFVGFGSSTFSYYLTQYRTIHGHSRESSVLVAAPRIGTDEMFSAAAVVTAAPILHLVD</sequence>
<dbReference type="EMBL" id="JASFZW010000003">
    <property type="protein sequence ID" value="KAK2079097.1"/>
    <property type="molecule type" value="Genomic_DNA"/>
</dbReference>
<dbReference type="AlphaFoldDB" id="A0AAD9MIZ3"/>
<reference evidence="1" key="1">
    <citation type="submission" date="2021-01" db="EMBL/GenBank/DDBJ databases">
        <authorList>
            <person name="Eckstrom K.M.E."/>
        </authorList>
    </citation>
    <scope>NUCLEOTIDE SEQUENCE</scope>
    <source>
        <strain evidence="1">UVCC 0001</strain>
    </source>
</reference>
<comment type="caution">
    <text evidence="1">The sequence shown here is derived from an EMBL/GenBank/DDBJ whole genome shotgun (WGS) entry which is preliminary data.</text>
</comment>
<dbReference type="CDD" id="cd11296">
    <property type="entry name" value="O-FucT_like"/>
    <property type="match status" value="1"/>
</dbReference>
<name>A0AAD9MIZ3_PROWI</name>
<dbReference type="Gene3D" id="3.40.50.11350">
    <property type="match status" value="1"/>
</dbReference>
<proteinExistence type="predicted"/>